<dbReference type="EMBL" id="CAAHFG010000001">
    <property type="protein sequence ID" value="VGO11614.1"/>
    <property type="molecule type" value="Genomic_DNA"/>
</dbReference>
<dbReference type="AlphaFoldDB" id="A0A6C2TVT9"/>
<name>A0A6C2TVT9_PONDE</name>
<reference evidence="1 2" key="1">
    <citation type="submission" date="2019-04" db="EMBL/GenBank/DDBJ databases">
        <authorList>
            <person name="Van Vliet M D."/>
        </authorList>
    </citation>
    <scope>NUCLEOTIDE SEQUENCE [LARGE SCALE GENOMIC DNA]</scope>
    <source>
        <strain evidence="1 2">F1</strain>
    </source>
</reference>
<evidence type="ECO:0000313" key="2">
    <source>
        <dbReference type="Proteomes" id="UP000366872"/>
    </source>
</evidence>
<proteinExistence type="predicted"/>
<dbReference type="Proteomes" id="UP000366872">
    <property type="component" value="Unassembled WGS sequence"/>
</dbReference>
<dbReference type="RefSeq" id="WP_168441869.1">
    <property type="nucleotide sequence ID" value="NZ_CAAHFG010000001.1"/>
</dbReference>
<protein>
    <submittedName>
        <fullName evidence="1">Uncharacterized protein</fullName>
    </submittedName>
</protein>
<organism evidence="1 2">
    <name type="scientific">Pontiella desulfatans</name>
    <dbReference type="NCBI Taxonomy" id="2750659"/>
    <lineage>
        <taxon>Bacteria</taxon>
        <taxon>Pseudomonadati</taxon>
        <taxon>Kiritimatiellota</taxon>
        <taxon>Kiritimatiellia</taxon>
        <taxon>Kiritimatiellales</taxon>
        <taxon>Pontiellaceae</taxon>
        <taxon>Pontiella</taxon>
    </lineage>
</organism>
<evidence type="ECO:0000313" key="1">
    <source>
        <dbReference type="EMBL" id="VGO11614.1"/>
    </source>
</evidence>
<gene>
    <name evidence="1" type="ORF">PDESU_00159</name>
</gene>
<keyword evidence="2" id="KW-1185">Reference proteome</keyword>
<accession>A0A6C2TVT9</accession>
<sequence length="54" mass="5783">MDNDNVQIFYDGNGNAVAVQMPISDYEKIIKSAKEAVEAKDAIAKAVDALQGVL</sequence>